<comment type="caution">
    <text evidence="2">The sequence shown here is derived from an EMBL/GenBank/DDBJ whole genome shotgun (WGS) entry which is preliminary data.</text>
</comment>
<evidence type="ECO:0000313" key="3">
    <source>
        <dbReference type="Proteomes" id="UP001597417"/>
    </source>
</evidence>
<accession>A0ABW5FVA3</accession>
<feature type="transmembrane region" description="Helical" evidence="1">
    <location>
        <begin position="58"/>
        <end position="76"/>
    </location>
</feature>
<organism evidence="2 3">
    <name type="scientific">Amycolatopsis pigmentata</name>
    <dbReference type="NCBI Taxonomy" id="450801"/>
    <lineage>
        <taxon>Bacteria</taxon>
        <taxon>Bacillati</taxon>
        <taxon>Actinomycetota</taxon>
        <taxon>Actinomycetes</taxon>
        <taxon>Pseudonocardiales</taxon>
        <taxon>Pseudonocardiaceae</taxon>
        <taxon>Amycolatopsis</taxon>
    </lineage>
</organism>
<keyword evidence="1" id="KW-1133">Transmembrane helix</keyword>
<evidence type="ECO:0000313" key="2">
    <source>
        <dbReference type="EMBL" id="MFD2416646.1"/>
    </source>
</evidence>
<dbReference type="EMBL" id="JBHUKR010000006">
    <property type="protein sequence ID" value="MFD2416646.1"/>
    <property type="molecule type" value="Genomic_DNA"/>
</dbReference>
<feature type="transmembrane region" description="Helical" evidence="1">
    <location>
        <begin position="97"/>
        <end position="115"/>
    </location>
</feature>
<feature type="transmembrane region" description="Helical" evidence="1">
    <location>
        <begin position="121"/>
        <end position="140"/>
    </location>
</feature>
<dbReference type="RefSeq" id="WP_378263623.1">
    <property type="nucleotide sequence ID" value="NZ_JBHUKR010000006.1"/>
</dbReference>
<keyword evidence="3" id="KW-1185">Reference proteome</keyword>
<reference evidence="3" key="1">
    <citation type="journal article" date="2019" name="Int. J. Syst. Evol. Microbiol.">
        <title>The Global Catalogue of Microorganisms (GCM) 10K type strain sequencing project: providing services to taxonomists for standard genome sequencing and annotation.</title>
        <authorList>
            <consortium name="The Broad Institute Genomics Platform"/>
            <consortium name="The Broad Institute Genome Sequencing Center for Infectious Disease"/>
            <person name="Wu L."/>
            <person name="Ma J."/>
        </authorList>
    </citation>
    <scope>NUCLEOTIDE SEQUENCE [LARGE SCALE GENOMIC DNA]</scope>
    <source>
        <strain evidence="3">CGMCC 4.7645</strain>
    </source>
</reference>
<name>A0ABW5FVA3_9PSEU</name>
<keyword evidence="1" id="KW-0812">Transmembrane</keyword>
<keyword evidence="1" id="KW-0472">Membrane</keyword>
<gene>
    <name evidence="2" type="ORF">ACFSXZ_09950</name>
</gene>
<dbReference type="Proteomes" id="UP001597417">
    <property type="component" value="Unassembled WGS sequence"/>
</dbReference>
<evidence type="ECO:0000256" key="1">
    <source>
        <dbReference type="SAM" id="Phobius"/>
    </source>
</evidence>
<sequence>METNEPTGPDDASEALASVKRSRARVAWSGYPAWYWLVTGASFGAFCYAMMLPPEWDMAAAIVIAGLLIVVARAAGRARGICEGWVNTAMTVREKTVLYGPAALLVIANAVASKFVSWSSIVASILVFVLFAGTGLAFGVRTARA</sequence>
<proteinExistence type="predicted"/>
<feature type="transmembrane region" description="Helical" evidence="1">
    <location>
        <begin position="33"/>
        <end position="52"/>
    </location>
</feature>
<protein>
    <submittedName>
        <fullName evidence="2">Uncharacterized protein</fullName>
    </submittedName>
</protein>